<feature type="compositionally biased region" description="Low complexity" evidence="1">
    <location>
        <begin position="36"/>
        <end position="67"/>
    </location>
</feature>
<gene>
    <name evidence="2" type="ORF">Voc01_016660</name>
</gene>
<dbReference type="Proteomes" id="UP000635606">
    <property type="component" value="Unassembled WGS sequence"/>
</dbReference>
<evidence type="ECO:0000313" key="3">
    <source>
        <dbReference type="Proteomes" id="UP000635606"/>
    </source>
</evidence>
<comment type="caution">
    <text evidence="2">The sequence shown here is derived from an EMBL/GenBank/DDBJ whole genome shotgun (WGS) entry which is preliminary data.</text>
</comment>
<organism evidence="2 3">
    <name type="scientific">Virgisporangium ochraceum</name>
    <dbReference type="NCBI Taxonomy" id="65505"/>
    <lineage>
        <taxon>Bacteria</taxon>
        <taxon>Bacillati</taxon>
        <taxon>Actinomycetota</taxon>
        <taxon>Actinomycetes</taxon>
        <taxon>Micromonosporales</taxon>
        <taxon>Micromonosporaceae</taxon>
        <taxon>Virgisporangium</taxon>
    </lineage>
</organism>
<dbReference type="EMBL" id="BOPH01000020">
    <property type="protein sequence ID" value="GIJ66749.1"/>
    <property type="molecule type" value="Genomic_DNA"/>
</dbReference>
<dbReference type="AlphaFoldDB" id="A0A8J3ZMX9"/>
<proteinExistence type="predicted"/>
<reference evidence="2" key="1">
    <citation type="submission" date="2021-01" db="EMBL/GenBank/DDBJ databases">
        <title>Whole genome shotgun sequence of Virgisporangium ochraceum NBRC 16418.</title>
        <authorList>
            <person name="Komaki H."/>
            <person name="Tamura T."/>
        </authorList>
    </citation>
    <scope>NUCLEOTIDE SEQUENCE</scope>
    <source>
        <strain evidence="2">NBRC 16418</strain>
    </source>
</reference>
<sequence>MAVVVAAMVLANVVLLMVNRDAETKPRAGDGPRPTASGPLSSTGASSSPSGASSSSGAPDAGAATPPGDGPPNHVDNNAWKQGNDPSADDQAAGEDLAARVRPTLEALRAAGDFRPASTRQAFLDLGVGSEAITVRSMREAAGAVFGVRVGGRGCVVGDVRPERVLVQVRGAAAEYGCLEPFTH</sequence>
<accession>A0A8J3ZMX9</accession>
<evidence type="ECO:0000313" key="2">
    <source>
        <dbReference type="EMBL" id="GIJ66749.1"/>
    </source>
</evidence>
<evidence type="ECO:0000256" key="1">
    <source>
        <dbReference type="SAM" id="MobiDB-lite"/>
    </source>
</evidence>
<feature type="region of interest" description="Disordered" evidence="1">
    <location>
        <begin position="23"/>
        <end position="94"/>
    </location>
</feature>
<feature type="compositionally biased region" description="Polar residues" evidence="1">
    <location>
        <begin position="75"/>
        <end position="85"/>
    </location>
</feature>
<name>A0A8J3ZMX9_9ACTN</name>
<protein>
    <submittedName>
        <fullName evidence="2">Uncharacterized protein</fullName>
    </submittedName>
</protein>
<keyword evidence="3" id="KW-1185">Reference proteome</keyword>